<accession>A0A8T0W184</accession>
<feature type="region of interest" description="Disordered" evidence="1">
    <location>
        <begin position="66"/>
        <end position="152"/>
    </location>
</feature>
<organism evidence="2 3">
    <name type="scientific">Panicum virgatum</name>
    <name type="common">Blackwell switchgrass</name>
    <dbReference type="NCBI Taxonomy" id="38727"/>
    <lineage>
        <taxon>Eukaryota</taxon>
        <taxon>Viridiplantae</taxon>
        <taxon>Streptophyta</taxon>
        <taxon>Embryophyta</taxon>
        <taxon>Tracheophyta</taxon>
        <taxon>Spermatophyta</taxon>
        <taxon>Magnoliopsida</taxon>
        <taxon>Liliopsida</taxon>
        <taxon>Poales</taxon>
        <taxon>Poaceae</taxon>
        <taxon>PACMAD clade</taxon>
        <taxon>Panicoideae</taxon>
        <taxon>Panicodae</taxon>
        <taxon>Paniceae</taxon>
        <taxon>Panicinae</taxon>
        <taxon>Panicum</taxon>
        <taxon>Panicum sect. Hiantes</taxon>
    </lineage>
</organism>
<evidence type="ECO:0000313" key="2">
    <source>
        <dbReference type="EMBL" id="KAG2639686.1"/>
    </source>
</evidence>
<evidence type="ECO:0000256" key="1">
    <source>
        <dbReference type="SAM" id="MobiDB-lite"/>
    </source>
</evidence>
<dbReference type="Proteomes" id="UP000823388">
    <property type="component" value="Chromosome 2K"/>
</dbReference>
<dbReference type="EMBL" id="CM029039">
    <property type="protein sequence ID" value="KAG2639686.1"/>
    <property type="molecule type" value="Genomic_DNA"/>
</dbReference>
<evidence type="ECO:0000313" key="3">
    <source>
        <dbReference type="Proteomes" id="UP000823388"/>
    </source>
</evidence>
<gene>
    <name evidence="2" type="ORF">PVAP13_2KG029332</name>
</gene>
<dbReference type="AlphaFoldDB" id="A0A8T0W184"/>
<feature type="compositionally biased region" description="Basic and acidic residues" evidence="1">
    <location>
        <begin position="137"/>
        <end position="150"/>
    </location>
</feature>
<name>A0A8T0W184_PANVG</name>
<sequence>MNHEEWATVAVEMVAAADGTEHRRIVGLTTDRWLRKPLPFAGSGVPDDKVQALAGDAKEDATMAAVEDAPAGEISTQRPLGEWGGRYRRNEEGHFAGAGGEVPVDEAEQRRRSVEGAVPAAEGRVGEEAAPGLADEGGAREARGDVRRDSEEDLLDELGHQLRRRRHGVCWEEDLSGR</sequence>
<reference evidence="2" key="1">
    <citation type="submission" date="2020-05" db="EMBL/GenBank/DDBJ databases">
        <title>WGS assembly of Panicum virgatum.</title>
        <authorList>
            <person name="Lovell J.T."/>
            <person name="Jenkins J."/>
            <person name="Shu S."/>
            <person name="Juenger T.E."/>
            <person name="Schmutz J."/>
        </authorList>
    </citation>
    <scope>NUCLEOTIDE SEQUENCE</scope>
    <source>
        <strain evidence="2">AP13</strain>
    </source>
</reference>
<keyword evidence="3" id="KW-1185">Reference proteome</keyword>
<protein>
    <submittedName>
        <fullName evidence="2">Uncharacterized protein</fullName>
    </submittedName>
</protein>
<comment type="caution">
    <text evidence="2">The sequence shown here is derived from an EMBL/GenBank/DDBJ whole genome shotgun (WGS) entry which is preliminary data.</text>
</comment>
<proteinExistence type="predicted"/>